<name>A0A8S5NGZ0_9CAUD</name>
<evidence type="ECO:0000313" key="1">
    <source>
        <dbReference type="EMBL" id="DAD93966.1"/>
    </source>
</evidence>
<protein>
    <submittedName>
        <fullName evidence="1">Uncharacterized protein</fullName>
    </submittedName>
</protein>
<sequence>MSQYDVPENDAREIMLLPKEGEPTDWIANDGSENVISIAFPAVVTKGPPLSGLKVVFDYRYPRDIPGERIRATLFQETGKKRQRMRQRVYQIEVRSGKISSAHQLPHEHIGTLRLNLDKVLNFSECLDLFCERCNLTICGDQEILDPGKFELLP</sequence>
<accession>A0A8S5NGZ0</accession>
<organism evidence="1">
    <name type="scientific">Siphoviridae sp. ctRg81</name>
    <dbReference type="NCBI Taxonomy" id="2826336"/>
    <lineage>
        <taxon>Viruses</taxon>
        <taxon>Duplodnaviria</taxon>
        <taxon>Heunggongvirae</taxon>
        <taxon>Uroviricota</taxon>
        <taxon>Caudoviricetes</taxon>
    </lineage>
</organism>
<proteinExistence type="predicted"/>
<dbReference type="EMBL" id="BK015170">
    <property type="protein sequence ID" value="DAD93966.1"/>
    <property type="molecule type" value="Genomic_DNA"/>
</dbReference>
<reference evidence="1" key="1">
    <citation type="journal article" date="2021" name="Proc. Natl. Acad. Sci. U.S.A.">
        <title>A Catalog of Tens of Thousands of Viruses from Human Metagenomes Reveals Hidden Associations with Chronic Diseases.</title>
        <authorList>
            <person name="Tisza M.J."/>
            <person name="Buck C.B."/>
        </authorList>
    </citation>
    <scope>NUCLEOTIDE SEQUENCE</scope>
    <source>
        <strain evidence="1">CtRg81</strain>
    </source>
</reference>